<dbReference type="Proteomes" id="UP000594681">
    <property type="component" value="Chromosome"/>
</dbReference>
<dbReference type="Pfam" id="PF00582">
    <property type="entry name" value="Usp"/>
    <property type="match status" value="1"/>
</dbReference>
<feature type="domain" description="UspA" evidence="2">
    <location>
        <begin position="3"/>
        <end position="140"/>
    </location>
</feature>
<organism evidence="3 4">
    <name type="scientific">Corynebacterium lizhenjunii</name>
    <dbReference type="NCBI Taxonomy" id="2709394"/>
    <lineage>
        <taxon>Bacteria</taxon>
        <taxon>Bacillati</taxon>
        <taxon>Actinomycetota</taxon>
        <taxon>Actinomycetes</taxon>
        <taxon>Mycobacteriales</taxon>
        <taxon>Corynebacteriaceae</taxon>
        <taxon>Corynebacterium</taxon>
    </lineage>
</organism>
<evidence type="ECO:0000259" key="2">
    <source>
        <dbReference type="Pfam" id="PF00582"/>
    </source>
</evidence>
<keyword evidence="4" id="KW-1185">Reference proteome</keyword>
<dbReference type="RefSeq" id="WP_165010893.1">
    <property type="nucleotide sequence ID" value="NZ_CP064954.1"/>
</dbReference>
<evidence type="ECO:0000313" key="4">
    <source>
        <dbReference type="Proteomes" id="UP000594681"/>
    </source>
</evidence>
<dbReference type="CDD" id="cd00293">
    <property type="entry name" value="USP-like"/>
    <property type="match status" value="1"/>
</dbReference>
<dbReference type="PANTHER" id="PTHR46268:SF6">
    <property type="entry name" value="UNIVERSAL STRESS PROTEIN UP12"/>
    <property type="match status" value="1"/>
</dbReference>
<dbReference type="PANTHER" id="PTHR46268">
    <property type="entry name" value="STRESS RESPONSE PROTEIN NHAX"/>
    <property type="match status" value="1"/>
</dbReference>
<dbReference type="EMBL" id="CP064954">
    <property type="protein sequence ID" value="QPK80112.1"/>
    <property type="molecule type" value="Genomic_DNA"/>
</dbReference>
<evidence type="ECO:0000256" key="1">
    <source>
        <dbReference type="ARBA" id="ARBA00008791"/>
    </source>
</evidence>
<gene>
    <name evidence="3" type="ORF">G7Y31_05355</name>
</gene>
<dbReference type="InterPro" id="IPR006016">
    <property type="entry name" value="UspA"/>
</dbReference>
<dbReference type="InterPro" id="IPR006015">
    <property type="entry name" value="Universal_stress_UspA"/>
</dbReference>
<dbReference type="AlphaFoldDB" id="A0A7T0PCV5"/>
<protein>
    <submittedName>
        <fullName evidence="3">Universal stress protein</fullName>
    </submittedName>
</protein>
<dbReference type="Gene3D" id="3.40.50.620">
    <property type="entry name" value="HUPs"/>
    <property type="match status" value="1"/>
</dbReference>
<proteinExistence type="inferred from homology"/>
<comment type="similarity">
    <text evidence="1">Belongs to the universal stress protein A family.</text>
</comment>
<dbReference type="PRINTS" id="PR01438">
    <property type="entry name" value="UNVRSLSTRESS"/>
</dbReference>
<reference evidence="3 4" key="1">
    <citation type="submission" date="2020-11" db="EMBL/GenBank/DDBJ databases">
        <title>Corynebacterium sp. ZJ-599.</title>
        <authorList>
            <person name="Zhou J."/>
        </authorList>
    </citation>
    <scope>NUCLEOTIDE SEQUENCE [LARGE SCALE GENOMIC DNA]</scope>
    <source>
        <strain evidence="3 4">ZJ-599</strain>
    </source>
</reference>
<sequence>MKYNTIAVGTDGSDTSLRAVRTAASLAAVYDADLIVVSAFGSHDKVGTRQERDAEIPVISEDMSQTFLKAAQDIATEEGAKRIHVIAKSGDPVATMLEVGKYYQVDCLVVGNKGRNSVRDRVLGSVATELMRKAYVDVVVANTSDDR</sequence>
<dbReference type="InterPro" id="IPR014729">
    <property type="entry name" value="Rossmann-like_a/b/a_fold"/>
</dbReference>
<dbReference type="KEGG" id="cliz:G7Y31_05355"/>
<evidence type="ECO:0000313" key="3">
    <source>
        <dbReference type="EMBL" id="QPK80112.1"/>
    </source>
</evidence>
<accession>A0A7T0PCV5</accession>
<dbReference type="SUPFAM" id="SSF52402">
    <property type="entry name" value="Adenine nucleotide alpha hydrolases-like"/>
    <property type="match status" value="1"/>
</dbReference>
<name>A0A7T0PCV5_9CORY</name>